<gene>
    <name evidence="2" type="ORF">ATE48_18620</name>
</gene>
<evidence type="ECO:0000313" key="2">
    <source>
        <dbReference type="EMBL" id="ANP47765.1"/>
    </source>
</evidence>
<dbReference type="EMBL" id="CP013244">
    <property type="protein sequence ID" value="ANP47765.1"/>
    <property type="molecule type" value="Genomic_DNA"/>
</dbReference>
<protein>
    <submittedName>
        <fullName evidence="2">Uncharacterized protein</fullName>
    </submittedName>
</protein>
<evidence type="ECO:0000313" key="3">
    <source>
        <dbReference type="Proteomes" id="UP000092498"/>
    </source>
</evidence>
<feature type="region of interest" description="Disordered" evidence="1">
    <location>
        <begin position="85"/>
        <end position="108"/>
    </location>
</feature>
<dbReference type="STRING" id="1759059.ATE48_18620"/>
<name>A0A1B1AML1_9PROT</name>
<sequence length="306" mass="34308">MFTEREIAEIEAVWPENGWPGASVSDKPFLEVDAVWLPDAISAVERLIWQNIDEPLLAPGDLIRVVRRRAAKSAAEKLSTMRAGMRSGRSLTSHQQMSGNAASPTAEGAKGVDAELGVDDDLLVSTYDRLLLDRKSKRARVCAFMRAVFANDRDWRAPVWAFNERGNLSISLIRWRDDQFYRWAMRTGRSNASEGPLFVKRADLDALMGRCVEGGDFAQMLPASISMKSDLTNRAPSDLPRLTSAQNKVVEAGKRRWPDRKFPPDMNAKSICSAIEADLGSEYPDRSVVRAAFKLDGWNWPTRPRR</sequence>
<evidence type="ECO:0000256" key="1">
    <source>
        <dbReference type="SAM" id="MobiDB-lite"/>
    </source>
</evidence>
<reference evidence="2 3" key="1">
    <citation type="submission" date="2015-11" db="EMBL/GenBank/DDBJ databases">
        <title>Whole-Genome Sequence of Candidatus Oderbacter manganicum from the National Park Lower Oder Valley, Germany.</title>
        <authorList>
            <person name="Braun B."/>
            <person name="Liere K."/>
            <person name="Szewzyk U."/>
        </authorList>
    </citation>
    <scope>NUCLEOTIDE SEQUENCE [LARGE SCALE GENOMIC DNA]</scope>
    <source>
        <strain evidence="2 3">OTSz_A_272</strain>
    </source>
</reference>
<proteinExistence type="predicted"/>
<dbReference type="InParanoid" id="A0A1B1AML1"/>
<organism evidence="2 3">
    <name type="scientific">Candidatus Viadribacter manganicus</name>
    <dbReference type="NCBI Taxonomy" id="1759059"/>
    <lineage>
        <taxon>Bacteria</taxon>
        <taxon>Pseudomonadati</taxon>
        <taxon>Pseudomonadota</taxon>
        <taxon>Alphaproteobacteria</taxon>
        <taxon>Hyphomonadales</taxon>
        <taxon>Hyphomonadaceae</taxon>
        <taxon>Candidatus Viadribacter</taxon>
    </lineage>
</organism>
<dbReference type="KEGG" id="cbot:ATE48_18620"/>
<dbReference type="AlphaFoldDB" id="A0A1B1AML1"/>
<keyword evidence="3" id="KW-1185">Reference proteome</keyword>
<accession>A0A1B1AML1</accession>
<dbReference type="Proteomes" id="UP000092498">
    <property type="component" value="Chromosome"/>
</dbReference>
<feature type="compositionally biased region" description="Polar residues" evidence="1">
    <location>
        <begin position="89"/>
        <end position="103"/>
    </location>
</feature>